<evidence type="ECO:0000256" key="1">
    <source>
        <dbReference type="PROSITE-ProRule" id="PRU00169"/>
    </source>
</evidence>
<dbReference type="PROSITE" id="PS50110">
    <property type="entry name" value="RESPONSE_REGULATORY"/>
    <property type="match status" value="1"/>
</dbReference>
<accession>A0A7D4TGV4</accession>
<dbReference type="GO" id="GO:0008081">
    <property type="term" value="F:phosphoric diester hydrolase activity"/>
    <property type="evidence" value="ECO:0007669"/>
    <property type="project" value="UniProtKB-ARBA"/>
</dbReference>
<evidence type="ECO:0000259" key="3">
    <source>
        <dbReference type="PROSITE" id="PS50110"/>
    </source>
</evidence>
<dbReference type="RefSeq" id="WP_173285963.1">
    <property type="nucleotide sequence ID" value="NZ_CP054020.1"/>
</dbReference>
<dbReference type="SUPFAM" id="SSF52172">
    <property type="entry name" value="CheY-like"/>
    <property type="match status" value="1"/>
</dbReference>
<dbReference type="InterPro" id="IPR011006">
    <property type="entry name" value="CheY-like_superfamily"/>
</dbReference>
<dbReference type="PANTHER" id="PTHR45228">
    <property type="entry name" value="CYCLIC DI-GMP PHOSPHODIESTERASE TM_0186-RELATED"/>
    <property type="match status" value="1"/>
</dbReference>
<feature type="coiled-coil region" evidence="2">
    <location>
        <begin position="134"/>
        <end position="161"/>
    </location>
</feature>
<dbReference type="Proteomes" id="UP000504724">
    <property type="component" value="Chromosome"/>
</dbReference>
<dbReference type="InterPro" id="IPR001789">
    <property type="entry name" value="Sig_transdc_resp-reg_receiver"/>
</dbReference>
<feature type="domain" description="HD-GYP" evidence="4">
    <location>
        <begin position="155"/>
        <end position="366"/>
    </location>
</feature>
<dbReference type="EMBL" id="CP054020">
    <property type="protein sequence ID" value="QKI89808.1"/>
    <property type="molecule type" value="Genomic_DNA"/>
</dbReference>
<dbReference type="Gene3D" id="3.40.50.2300">
    <property type="match status" value="1"/>
</dbReference>
<dbReference type="Gene3D" id="1.10.3210.10">
    <property type="entry name" value="Hypothetical protein af1432"/>
    <property type="match status" value="1"/>
</dbReference>
<dbReference type="PANTHER" id="PTHR45228:SF5">
    <property type="entry name" value="CYCLIC DI-GMP PHOSPHODIESTERASE VC_1348-RELATED"/>
    <property type="match status" value="1"/>
</dbReference>
<dbReference type="KEGG" id="txa:HQN79_09605"/>
<dbReference type="InterPro" id="IPR037522">
    <property type="entry name" value="HD_GYP_dom"/>
</dbReference>
<dbReference type="SMART" id="SM00471">
    <property type="entry name" value="HDc"/>
    <property type="match status" value="1"/>
</dbReference>
<name>A0A7D4TGV4_9GAMM</name>
<dbReference type="InterPro" id="IPR052020">
    <property type="entry name" value="Cyclic_di-GMP/3'3'-cGAMP_PDE"/>
</dbReference>
<dbReference type="InterPro" id="IPR003607">
    <property type="entry name" value="HD/PDEase_dom"/>
</dbReference>
<evidence type="ECO:0000313" key="6">
    <source>
        <dbReference type="Proteomes" id="UP000504724"/>
    </source>
</evidence>
<feature type="domain" description="Response regulatory" evidence="3">
    <location>
        <begin position="13"/>
        <end position="128"/>
    </location>
</feature>
<dbReference type="Pfam" id="PF13487">
    <property type="entry name" value="HD_5"/>
    <property type="match status" value="1"/>
</dbReference>
<organism evidence="5 6">
    <name type="scientific">Thiomicrorhabdus xiamenensis</name>
    <dbReference type="NCBI Taxonomy" id="2739063"/>
    <lineage>
        <taxon>Bacteria</taxon>
        <taxon>Pseudomonadati</taxon>
        <taxon>Pseudomonadota</taxon>
        <taxon>Gammaproteobacteria</taxon>
        <taxon>Thiotrichales</taxon>
        <taxon>Piscirickettsiaceae</taxon>
        <taxon>Thiomicrorhabdus</taxon>
    </lineage>
</organism>
<protein>
    <submittedName>
        <fullName evidence="5">Response regulator</fullName>
    </submittedName>
</protein>
<dbReference type="GO" id="GO:0000160">
    <property type="term" value="P:phosphorelay signal transduction system"/>
    <property type="evidence" value="ECO:0007669"/>
    <property type="project" value="InterPro"/>
</dbReference>
<gene>
    <name evidence="5" type="ORF">HQN79_09605</name>
</gene>
<reference evidence="5 6" key="1">
    <citation type="submission" date="2020-05" db="EMBL/GenBank/DDBJ databases">
        <title>Thiomicrorhabdus sediminis sp.nov. and Thiomicrorhabdus xiamenensis sp.nov., novel sulfur-oxidizing bacteria isolated from coastal sediment.</title>
        <authorList>
            <person name="Liu X."/>
        </authorList>
    </citation>
    <scope>NUCLEOTIDE SEQUENCE [LARGE SCALE GENOMIC DNA]</scope>
    <source>
        <strain evidence="5 6">G2</strain>
    </source>
</reference>
<keyword evidence="2" id="KW-0175">Coiled coil</keyword>
<keyword evidence="6" id="KW-1185">Reference proteome</keyword>
<dbReference type="SUPFAM" id="SSF109604">
    <property type="entry name" value="HD-domain/PDEase-like"/>
    <property type="match status" value="1"/>
</dbReference>
<dbReference type="Pfam" id="PF00072">
    <property type="entry name" value="Response_reg"/>
    <property type="match status" value="1"/>
</dbReference>
<dbReference type="PROSITE" id="PS51832">
    <property type="entry name" value="HD_GYP"/>
    <property type="match status" value="1"/>
</dbReference>
<dbReference type="SMART" id="SM00448">
    <property type="entry name" value="REC"/>
    <property type="match status" value="1"/>
</dbReference>
<keyword evidence="1" id="KW-0597">Phosphoprotein</keyword>
<dbReference type="CDD" id="cd00077">
    <property type="entry name" value="HDc"/>
    <property type="match status" value="1"/>
</dbReference>
<evidence type="ECO:0000259" key="4">
    <source>
        <dbReference type="PROSITE" id="PS51832"/>
    </source>
</evidence>
<feature type="modified residue" description="4-aspartylphosphate" evidence="1">
    <location>
        <position position="61"/>
    </location>
</feature>
<proteinExistence type="predicted"/>
<sequence length="370" mass="42100">MDRKEATTDNRPMILCVDDEPLNLKLLVDLLSHRFATRIATNGQKALEVIAQHKPDLILLDVMMPVMDGFETCTRLRRDPQTEDIPILFITAKNQPTDEEHGLKIGGNDFISKPINPGVLQARIDTQLKLRYAQEKIRQRAETLEEEVTQRLDEINRLQDSSIFVMTSMAEFRDEATGNHIRRTQYYVQALARELAKNPEFTSRLSDERIELMTKSAPLHDIGKIAIPDNILLKPGKLTSEEFSVMKTHAEKGFRILQRAAESMGNGGQFLEVAQEIAYYHHEKWDGSGYPHGLAGENIPLSARIMAISDVYDALTSERPYKKAFSQEQALEIMLAESGMHFQPVLLETLTQIKTQLLEIANRHPDKKQQ</sequence>
<dbReference type="AlphaFoldDB" id="A0A7D4TGV4"/>
<evidence type="ECO:0000256" key="2">
    <source>
        <dbReference type="SAM" id="Coils"/>
    </source>
</evidence>
<evidence type="ECO:0000313" key="5">
    <source>
        <dbReference type="EMBL" id="QKI89808.1"/>
    </source>
</evidence>